<accession>A0ABR7MDR7</accession>
<reference evidence="7 8" key="1">
    <citation type="submission" date="2016-07" db="EMBL/GenBank/DDBJ databases">
        <title>Genome analysis of Flavihumibacter stibioxidans YS-17.</title>
        <authorList>
            <person name="Shi K."/>
            <person name="Han Y."/>
            <person name="Wang G."/>
        </authorList>
    </citation>
    <scope>NUCLEOTIDE SEQUENCE [LARGE SCALE GENOMIC DNA]</scope>
    <source>
        <strain evidence="7 8">YS-17</strain>
    </source>
</reference>
<evidence type="ECO:0000256" key="2">
    <source>
        <dbReference type="ARBA" id="ARBA00022692"/>
    </source>
</evidence>
<keyword evidence="5" id="KW-0732">Signal</keyword>
<dbReference type="Proteomes" id="UP000765802">
    <property type="component" value="Unassembled WGS sequence"/>
</dbReference>
<comment type="subcellular location">
    <subcellularLocation>
        <location evidence="1">Membrane</location>
        <topology evidence="1">Single-pass membrane protein</topology>
    </subcellularLocation>
</comment>
<feature type="signal peptide" evidence="5">
    <location>
        <begin position="1"/>
        <end position="18"/>
    </location>
</feature>
<dbReference type="NCBIfam" id="TIGR01352">
    <property type="entry name" value="tonB_Cterm"/>
    <property type="match status" value="1"/>
</dbReference>
<feature type="chain" id="PRO_5047091475" description="TonB C-terminal domain-containing protein" evidence="5">
    <location>
        <begin position="19"/>
        <end position="248"/>
    </location>
</feature>
<evidence type="ECO:0000256" key="3">
    <source>
        <dbReference type="ARBA" id="ARBA00022989"/>
    </source>
</evidence>
<protein>
    <recommendedName>
        <fullName evidence="6">TonB C-terminal domain-containing protein</fullName>
    </recommendedName>
</protein>
<sequence>MRFLSVLIALTTLSLTLAAQKRYAGKKAQLSYLKSDGSPASEKEAQLMVAITKVNDTAWRKDQYQSNGPIQTSQYFKTKELDLAHGPTVVYRPHGLAESFGTYLEGKQHGDWYFVNDTGRIYLQKRFDQGKLLETIDLLNKPEEKKPKEEGVESSFEGGIRGWTSYLQENLRYPKKAIQNDIQGRVSVFFSVEKDGTVSDLFLFRSVEYSLDQETARLIEAGPKWIPATLNREPVRSFKLQPVTYRFQ</sequence>
<evidence type="ECO:0000259" key="6">
    <source>
        <dbReference type="PROSITE" id="PS52015"/>
    </source>
</evidence>
<dbReference type="RefSeq" id="WP_187258279.1">
    <property type="nucleotide sequence ID" value="NZ_JBHULF010000005.1"/>
</dbReference>
<dbReference type="EMBL" id="MBUA01000030">
    <property type="protein sequence ID" value="MBC6492959.1"/>
    <property type="molecule type" value="Genomic_DNA"/>
</dbReference>
<keyword evidence="4" id="KW-0472">Membrane</keyword>
<evidence type="ECO:0000313" key="8">
    <source>
        <dbReference type="Proteomes" id="UP000765802"/>
    </source>
</evidence>
<dbReference type="PROSITE" id="PS52015">
    <property type="entry name" value="TONB_CTD"/>
    <property type="match status" value="1"/>
</dbReference>
<dbReference type="InterPro" id="IPR006260">
    <property type="entry name" value="TonB/TolA_C"/>
</dbReference>
<dbReference type="SUPFAM" id="SSF74653">
    <property type="entry name" value="TolA/TonB C-terminal domain"/>
    <property type="match status" value="1"/>
</dbReference>
<evidence type="ECO:0000256" key="4">
    <source>
        <dbReference type="ARBA" id="ARBA00023136"/>
    </source>
</evidence>
<comment type="caution">
    <text evidence="7">The sequence shown here is derived from an EMBL/GenBank/DDBJ whole genome shotgun (WGS) entry which is preliminary data.</text>
</comment>
<evidence type="ECO:0000256" key="5">
    <source>
        <dbReference type="SAM" id="SignalP"/>
    </source>
</evidence>
<organism evidence="7 8">
    <name type="scientific">Flavihumibacter stibioxidans</name>
    <dbReference type="NCBI Taxonomy" id="1834163"/>
    <lineage>
        <taxon>Bacteria</taxon>
        <taxon>Pseudomonadati</taxon>
        <taxon>Bacteroidota</taxon>
        <taxon>Chitinophagia</taxon>
        <taxon>Chitinophagales</taxon>
        <taxon>Chitinophagaceae</taxon>
        <taxon>Flavihumibacter</taxon>
    </lineage>
</organism>
<name>A0ABR7MDR7_9BACT</name>
<keyword evidence="3" id="KW-1133">Transmembrane helix</keyword>
<dbReference type="Gene3D" id="2.20.110.10">
    <property type="entry name" value="Histone H3 K4-specific methyltransferase SET7/9 N-terminal domain"/>
    <property type="match status" value="1"/>
</dbReference>
<proteinExistence type="predicted"/>
<dbReference type="SUPFAM" id="SSF82185">
    <property type="entry name" value="Histone H3 K4-specific methyltransferase SET7/9 N-terminal domain"/>
    <property type="match status" value="1"/>
</dbReference>
<gene>
    <name evidence="7" type="ORF">BC349_18030</name>
</gene>
<feature type="domain" description="TonB C-terminal" evidence="6">
    <location>
        <begin position="158"/>
        <end position="248"/>
    </location>
</feature>
<keyword evidence="8" id="KW-1185">Reference proteome</keyword>
<dbReference type="InterPro" id="IPR037682">
    <property type="entry name" value="TonB_C"/>
</dbReference>
<evidence type="ECO:0000313" key="7">
    <source>
        <dbReference type="EMBL" id="MBC6492959.1"/>
    </source>
</evidence>
<evidence type="ECO:0000256" key="1">
    <source>
        <dbReference type="ARBA" id="ARBA00004167"/>
    </source>
</evidence>
<dbReference type="Gene3D" id="3.30.1150.10">
    <property type="match status" value="1"/>
</dbReference>
<dbReference type="Pfam" id="PF03544">
    <property type="entry name" value="TonB_C"/>
    <property type="match status" value="1"/>
</dbReference>
<keyword evidence="2" id="KW-0812">Transmembrane</keyword>